<sequence length="53" mass="5547">MFSFAGIATAVLDEHGTVVGWSEAARDLLGRTAEEVCGRPFRDLVAGDRAGPA</sequence>
<organism evidence="2 3">
    <name type="scientific">Streptomyces carpinensis</name>
    <dbReference type="NCBI Taxonomy" id="66369"/>
    <lineage>
        <taxon>Bacteria</taxon>
        <taxon>Bacillati</taxon>
        <taxon>Actinomycetota</taxon>
        <taxon>Actinomycetes</taxon>
        <taxon>Kitasatosporales</taxon>
        <taxon>Streptomycetaceae</taxon>
        <taxon>Streptomyces</taxon>
    </lineage>
</organism>
<protein>
    <submittedName>
        <fullName evidence="2">PAS domain-containing protein</fullName>
    </submittedName>
</protein>
<dbReference type="InterPro" id="IPR000014">
    <property type="entry name" value="PAS"/>
</dbReference>
<dbReference type="CDD" id="cd00130">
    <property type="entry name" value="PAS"/>
    <property type="match status" value="1"/>
</dbReference>
<dbReference type="InterPro" id="IPR013767">
    <property type="entry name" value="PAS_fold"/>
</dbReference>
<dbReference type="Gene3D" id="3.30.450.20">
    <property type="entry name" value="PAS domain"/>
    <property type="match status" value="1"/>
</dbReference>
<evidence type="ECO:0000313" key="2">
    <source>
        <dbReference type="EMBL" id="MER6980620.1"/>
    </source>
</evidence>
<accession>A0ABV1W8U2</accession>
<evidence type="ECO:0000259" key="1">
    <source>
        <dbReference type="PROSITE" id="PS50112"/>
    </source>
</evidence>
<name>A0ABV1W8U2_9ACTN</name>
<dbReference type="EMBL" id="JBEPCU010000585">
    <property type="protein sequence ID" value="MER6980620.1"/>
    <property type="molecule type" value="Genomic_DNA"/>
</dbReference>
<gene>
    <name evidence="2" type="ORF">ABT317_27530</name>
</gene>
<dbReference type="InterPro" id="IPR035965">
    <property type="entry name" value="PAS-like_dom_sf"/>
</dbReference>
<comment type="caution">
    <text evidence="2">The sequence shown here is derived from an EMBL/GenBank/DDBJ whole genome shotgun (WGS) entry which is preliminary data.</text>
</comment>
<proteinExistence type="predicted"/>
<dbReference type="SUPFAM" id="SSF55785">
    <property type="entry name" value="PYP-like sensor domain (PAS domain)"/>
    <property type="match status" value="1"/>
</dbReference>
<dbReference type="NCBIfam" id="TIGR00229">
    <property type="entry name" value="sensory_box"/>
    <property type="match status" value="1"/>
</dbReference>
<dbReference type="Pfam" id="PF00989">
    <property type="entry name" value="PAS"/>
    <property type="match status" value="1"/>
</dbReference>
<evidence type="ECO:0000313" key="3">
    <source>
        <dbReference type="Proteomes" id="UP001458415"/>
    </source>
</evidence>
<dbReference type="Proteomes" id="UP001458415">
    <property type="component" value="Unassembled WGS sequence"/>
</dbReference>
<feature type="domain" description="PAS" evidence="1">
    <location>
        <begin position="1"/>
        <end position="53"/>
    </location>
</feature>
<feature type="non-terminal residue" evidence="2">
    <location>
        <position position="53"/>
    </location>
</feature>
<dbReference type="PROSITE" id="PS50112">
    <property type="entry name" value="PAS"/>
    <property type="match status" value="1"/>
</dbReference>
<reference evidence="2 3" key="1">
    <citation type="submission" date="2024-06" db="EMBL/GenBank/DDBJ databases">
        <title>The Natural Products Discovery Center: Release of the First 8490 Sequenced Strains for Exploring Actinobacteria Biosynthetic Diversity.</title>
        <authorList>
            <person name="Kalkreuter E."/>
            <person name="Kautsar S.A."/>
            <person name="Yang D."/>
            <person name="Bader C.D."/>
            <person name="Teijaro C.N."/>
            <person name="Fluegel L."/>
            <person name="Davis C.M."/>
            <person name="Simpson J.R."/>
            <person name="Lauterbach L."/>
            <person name="Steele A.D."/>
            <person name="Gui C."/>
            <person name="Meng S."/>
            <person name="Li G."/>
            <person name="Viehrig K."/>
            <person name="Ye F."/>
            <person name="Su P."/>
            <person name="Kiefer A.F."/>
            <person name="Nichols A."/>
            <person name="Cepeda A.J."/>
            <person name="Yan W."/>
            <person name="Fan B."/>
            <person name="Jiang Y."/>
            <person name="Adhikari A."/>
            <person name="Zheng C.-J."/>
            <person name="Schuster L."/>
            <person name="Cowan T.M."/>
            <person name="Smanski M.J."/>
            <person name="Chevrette M.G."/>
            <person name="De Carvalho L.P.S."/>
            <person name="Shen B."/>
        </authorList>
    </citation>
    <scope>NUCLEOTIDE SEQUENCE [LARGE SCALE GENOMIC DNA]</scope>
    <source>
        <strain evidence="2 3">NPDC000634</strain>
    </source>
</reference>
<keyword evidence="3" id="KW-1185">Reference proteome</keyword>